<dbReference type="AlphaFoldDB" id="A0A644X5Z1"/>
<dbReference type="InterPro" id="IPR036390">
    <property type="entry name" value="WH_DNA-bd_sf"/>
</dbReference>
<dbReference type="SUPFAM" id="SSF46785">
    <property type="entry name" value="Winged helix' DNA-binding domain"/>
    <property type="match status" value="1"/>
</dbReference>
<organism evidence="5">
    <name type="scientific">bioreactor metagenome</name>
    <dbReference type="NCBI Taxonomy" id="1076179"/>
    <lineage>
        <taxon>unclassified sequences</taxon>
        <taxon>metagenomes</taxon>
        <taxon>ecological metagenomes</taxon>
    </lineage>
</organism>
<dbReference type="PANTHER" id="PTHR38445:SF7">
    <property type="entry name" value="GNTR-FAMILY TRANSCRIPTIONAL REGULATOR"/>
    <property type="match status" value="1"/>
</dbReference>
<dbReference type="SMART" id="SM00345">
    <property type="entry name" value="HTH_GNTR"/>
    <property type="match status" value="1"/>
</dbReference>
<dbReference type="PANTHER" id="PTHR38445">
    <property type="entry name" value="HTH-TYPE TRANSCRIPTIONAL REPRESSOR YTRA"/>
    <property type="match status" value="1"/>
</dbReference>
<dbReference type="InterPro" id="IPR000524">
    <property type="entry name" value="Tscrpt_reg_HTH_GntR"/>
</dbReference>
<protein>
    <recommendedName>
        <fullName evidence="4">HTH gntR-type domain-containing protein</fullName>
    </recommendedName>
</protein>
<dbReference type="PROSITE" id="PS50949">
    <property type="entry name" value="HTH_GNTR"/>
    <property type="match status" value="1"/>
</dbReference>
<dbReference type="Pfam" id="PF00392">
    <property type="entry name" value="GntR"/>
    <property type="match status" value="1"/>
</dbReference>
<comment type="caution">
    <text evidence="5">The sequence shown here is derived from an EMBL/GenBank/DDBJ whole genome shotgun (WGS) entry which is preliminary data.</text>
</comment>
<gene>
    <name evidence="5" type="ORF">SDC9_57570</name>
</gene>
<accession>A0A644X5Z1</accession>
<name>A0A644X5Z1_9ZZZZ</name>
<keyword evidence="2" id="KW-0238">DNA-binding</keyword>
<sequence>MLSKSVFYFKFLEDIDIKVYMRYYMYMDYIYTTCTLGGENLNILISNSSQVPLYEQIESQIKTQIINLTLKPGEALPSIRTLAKELKVSIITTKRAYEELEKEGFIKTAVGKGTFVAEANNERLKEVAMFEIENKLEEAIISAKAIGLTLEEALEIFKSLYEEV</sequence>
<evidence type="ECO:0000313" key="5">
    <source>
        <dbReference type="EMBL" id="MPM11231.1"/>
    </source>
</evidence>
<dbReference type="GO" id="GO:0003700">
    <property type="term" value="F:DNA-binding transcription factor activity"/>
    <property type="evidence" value="ECO:0007669"/>
    <property type="project" value="InterPro"/>
</dbReference>
<reference evidence="5" key="1">
    <citation type="submission" date="2019-08" db="EMBL/GenBank/DDBJ databases">
        <authorList>
            <person name="Kucharzyk K."/>
            <person name="Murdoch R.W."/>
            <person name="Higgins S."/>
            <person name="Loffler F."/>
        </authorList>
    </citation>
    <scope>NUCLEOTIDE SEQUENCE</scope>
</reference>
<dbReference type="InterPro" id="IPR036388">
    <property type="entry name" value="WH-like_DNA-bd_sf"/>
</dbReference>
<keyword evidence="1" id="KW-0805">Transcription regulation</keyword>
<evidence type="ECO:0000256" key="3">
    <source>
        <dbReference type="ARBA" id="ARBA00023163"/>
    </source>
</evidence>
<evidence type="ECO:0000256" key="1">
    <source>
        <dbReference type="ARBA" id="ARBA00023015"/>
    </source>
</evidence>
<dbReference type="EMBL" id="VSSQ01001801">
    <property type="protein sequence ID" value="MPM11231.1"/>
    <property type="molecule type" value="Genomic_DNA"/>
</dbReference>
<proteinExistence type="predicted"/>
<keyword evidence="3" id="KW-0804">Transcription</keyword>
<dbReference type="CDD" id="cd07377">
    <property type="entry name" value="WHTH_GntR"/>
    <property type="match status" value="1"/>
</dbReference>
<evidence type="ECO:0000256" key="2">
    <source>
        <dbReference type="ARBA" id="ARBA00023125"/>
    </source>
</evidence>
<feature type="domain" description="HTH gntR-type" evidence="4">
    <location>
        <begin position="51"/>
        <end position="119"/>
    </location>
</feature>
<dbReference type="GO" id="GO:0003677">
    <property type="term" value="F:DNA binding"/>
    <property type="evidence" value="ECO:0007669"/>
    <property type="project" value="UniProtKB-KW"/>
</dbReference>
<dbReference type="Gene3D" id="1.10.10.10">
    <property type="entry name" value="Winged helix-like DNA-binding domain superfamily/Winged helix DNA-binding domain"/>
    <property type="match status" value="1"/>
</dbReference>
<evidence type="ECO:0000259" key="4">
    <source>
        <dbReference type="PROSITE" id="PS50949"/>
    </source>
</evidence>